<feature type="transmembrane region" description="Helical" evidence="1">
    <location>
        <begin position="296"/>
        <end position="315"/>
    </location>
</feature>
<dbReference type="EMBL" id="CP147920">
    <property type="protein sequence ID" value="XAU15350.1"/>
    <property type="molecule type" value="Genomic_DNA"/>
</dbReference>
<dbReference type="InterPro" id="IPR002035">
    <property type="entry name" value="VWF_A"/>
</dbReference>
<evidence type="ECO:0000313" key="3">
    <source>
        <dbReference type="EMBL" id="XAU15350.1"/>
    </source>
</evidence>
<dbReference type="RefSeq" id="WP_345972852.1">
    <property type="nucleotide sequence ID" value="NZ_CP147920.1"/>
</dbReference>
<keyword evidence="4" id="KW-1185">Reference proteome</keyword>
<reference evidence="3 4" key="1">
    <citation type="submission" date="2024-03" db="EMBL/GenBank/DDBJ databases">
        <title>Sulfurimonas sp. HSL3-1.</title>
        <authorList>
            <person name="Wang S."/>
        </authorList>
    </citation>
    <scope>NUCLEOTIDE SEQUENCE [LARGE SCALE GENOMIC DNA]</scope>
    <source>
        <strain evidence="3 4">HSL3-1</strain>
    </source>
</reference>
<dbReference type="Proteomes" id="UP001447842">
    <property type="component" value="Chromosome"/>
</dbReference>
<dbReference type="InterPro" id="IPR050768">
    <property type="entry name" value="UPF0353/GerABKA_families"/>
</dbReference>
<evidence type="ECO:0000313" key="4">
    <source>
        <dbReference type="Proteomes" id="UP001447842"/>
    </source>
</evidence>
<dbReference type="PANTHER" id="PTHR22550:SF14">
    <property type="entry name" value="VWFA DOMAIN-CONTAINING PROTEIN"/>
    <property type="match status" value="1"/>
</dbReference>
<dbReference type="SUPFAM" id="SSF53300">
    <property type="entry name" value="vWA-like"/>
    <property type="match status" value="1"/>
</dbReference>
<dbReference type="SMART" id="SM00327">
    <property type="entry name" value="VWA"/>
    <property type="match status" value="1"/>
</dbReference>
<keyword evidence="1" id="KW-1133">Transmembrane helix</keyword>
<dbReference type="InterPro" id="IPR036465">
    <property type="entry name" value="vWFA_dom_sf"/>
</dbReference>
<protein>
    <submittedName>
        <fullName evidence="3">VWA domain-containing protein</fullName>
    </submittedName>
</protein>
<keyword evidence="1" id="KW-0472">Membrane</keyword>
<sequence>MHFEQPHLLFLLIVLLPLALLLFAPRKAARNAFAPEVLKLLLQRTSTVPQWLRSALLLAAAALFIVALARPVVDHGEIKVQSSTIDLIVGFDISRSMFANDVYPSRLALAKRKFDALLGDINGTRIGVIGFSARAFMVSPLTEDFATLRYLVSNMNTDSISLRGTDLLQALQQTDTLLEGSDKKALLLFTDGGGGSDFDQEIAYARAHNIVVFLYNIGTEKGGVIPTEQGAMTDKHGDIVVVRRNDDVKALALQSGGAYLPYSLKHNDIKALADALKSCFTPRREKSDVIRDLQELFVWPLSAGVLLLLMALYSLPQRRRRHA</sequence>
<dbReference type="Pfam" id="PF13519">
    <property type="entry name" value="VWA_2"/>
    <property type="match status" value="1"/>
</dbReference>
<feature type="domain" description="VWFA" evidence="2">
    <location>
        <begin position="86"/>
        <end position="280"/>
    </location>
</feature>
<dbReference type="PROSITE" id="PS50234">
    <property type="entry name" value="VWFA"/>
    <property type="match status" value="1"/>
</dbReference>
<evidence type="ECO:0000256" key="1">
    <source>
        <dbReference type="SAM" id="Phobius"/>
    </source>
</evidence>
<dbReference type="Gene3D" id="3.40.50.410">
    <property type="entry name" value="von Willebrand factor, type A domain"/>
    <property type="match status" value="1"/>
</dbReference>
<dbReference type="PANTHER" id="PTHR22550">
    <property type="entry name" value="SPORE GERMINATION PROTEIN"/>
    <property type="match status" value="1"/>
</dbReference>
<organism evidence="3 4">
    <name type="scientific">Sulfurimonas diazotrophicus</name>
    <dbReference type="NCBI Taxonomy" id="3131939"/>
    <lineage>
        <taxon>Bacteria</taxon>
        <taxon>Pseudomonadati</taxon>
        <taxon>Campylobacterota</taxon>
        <taxon>Epsilonproteobacteria</taxon>
        <taxon>Campylobacterales</taxon>
        <taxon>Sulfurimonadaceae</taxon>
        <taxon>Sulfurimonas</taxon>
    </lineage>
</organism>
<name>A0ABZ3HA01_9BACT</name>
<feature type="transmembrane region" description="Helical" evidence="1">
    <location>
        <begin position="52"/>
        <end position="73"/>
    </location>
</feature>
<accession>A0ABZ3HA01</accession>
<proteinExistence type="predicted"/>
<evidence type="ECO:0000259" key="2">
    <source>
        <dbReference type="PROSITE" id="PS50234"/>
    </source>
</evidence>
<gene>
    <name evidence="3" type="ORF">WCY31_01315</name>
</gene>
<keyword evidence="1" id="KW-0812">Transmembrane</keyword>